<dbReference type="Proteomes" id="UP001431019">
    <property type="component" value="Unassembled WGS sequence"/>
</dbReference>
<gene>
    <name evidence="1" type="ORF">LJ656_10095</name>
</gene>
<dbReference type="EMBL" id="JAJITD010000004">
    <property type="protein sequence ID" value="MCC8392939.1"/>
    <property type="molecule type" value="Genomic_DNA"/>
</dbReference>
<evidence type="ECO:0000313" key="1">
    <source>
        <dbReference type="EMBL" id="MCC8392939.1"/>
    </source>
</evidence>
<reference evidence="1 2" key="1">
    <citation type="submission" date="2021-11" db="EMBL/GenBank/DDBJ databases">
        <authorList>
            <person name="Oh E.-T."/>
            <person name="Kim S.-B."/>
        </authorList>
    </citation>
    <scope>NUCLEOTIDE SEQUENCE [LARGE SCALE GENOMIC DNA]</scope>
    <source>
        <strain evidence="1 2">MMS20-SJTR3</strain>
    </source>
</reference>
<name>A0ABS8JSQ1_9BURK</name>
<dbReference type="RefSeq" id="WP_230509209.1">
    <property type="nucleotide sequence ID" value="NZ_JAJITD010000004.1"/>
</dbReference>
<proteinExistence type="predicted"/>
<evidence type="ECO:0000313" key="2">
    <source>
        <dbReference type="Proteomes" id="UP001431019"/>
    </source>
</evidence>
<organism evidence="1 2">
    <name type="scientific">Paraburkholderia sejongensis</name>
    <dbReference type="NCBI Taxonomy" id="2886946"/>
    <lineage>
        <taxon>Bacteria</taxon>
        <taxon>Pseudomonadati</taxon>
        <taxon>Pseudomonadota</taxon>
        <taxon>Betaproteobacteria</taxon>
        <taxon>Burkholderiales</taxon>
        <taxon>Burkholderiaceae</taxon>
        <taxon>Paraburkholderia</taxon>
    </lineage>
</organism>
<comment type="caution">
    <text evidence="1">The sequence shown here is derived from an EMBL/GenBank/DDBJ whole genome shotgun (WGS) entry which is preliminary data.</text>
</comment>
<sequence>MDPIVGVPGRAWEGEARAKRAALTGSAMLRDEAATRASFVLHGGASRPGEYTERAAASSLPAAVRMRVRLRIVRSTKKPAP</sequence>
<protein>
    <submittedName>
        <fullName evidence="1">Uncharacterized protein</fullName>
    </submittedName>
</protein>
<keyword evidence="2" id="KW-1185">Reference proteome</keyword>
<accession>A0ABS8JSQ1</accession>